<dbReference type="Gene3D" id="2.40.10.120">
    <property type="match status" value="1"/>
</dbReference>
<dbReference type="InterPro" id="IPR036034">
    <property type="entry name" value="PDZ_sf"/>
</dbReference>
<keyword evidence="2" id="KW-0378">Hydrolase</keyword>
<dbReference type="PROSITE" id="PS50106">
    <property type="entry name" value="PDZ"/>
    <property type="match status" value="1"/>
</dbReference>
<dbReference type="Gene3D" id="2.30.42.10">
    <property type="match status" value="1"/>
</dbReference>
<dbReference type="GO" id="GO:0006508">
    <property type="term" value="P:proteolysis"/>
    <property type="evidence" value="ECO:0007669"/>
    <property type="project" value="UniProtKB-KW"/>
</dbReference>
<accession>A0A0P6XHQ4</accession>
<dbReference type="Proteomes" id="UP000050417">
    <property type="component" value="Unassembled WGS sequence"/>
</dbReference>
<dbReference type="InterPro" id="IPR001478">
    <property type="entry name" value="PDZ"/>
</dbReference>
<dbReference type="InterPro" id="IPR051201">
    <property type="entry name" value="Chloro_Bact_Ser_Proteases"/>
</dbReference>
<dbReference type="SMART" id="SM00228">
    <property type="entry name" value="PDZ"/>
    <property type="match status" value="1"/>
</dbReference>
<dbReference type="InterPro" id="IPR009003">
    <property type="entry name" value="Peptidase_S1_PA"/>
</dbReference>
<evidence type="ECO:0000313" key="4">
    <source>
        <dbReference type="EMBL" id="KPL79358.1"/>
    </source>
</evidence>
<dbReference type="GO" id="GO:0004252">
    <property type="term" value="F:serine-type endopeptidase activity"/>
    <property type="evidence" value="ECO:0007669"/>
    <property type="project" value="InterPro"/>
</dbReference>
<dbReference type="PANTHER" id="PTHR43343:SF3">
    <property type="entry name" value="PROTEASE DO-LIKE 8, CHLOROPLASTIC"/>
    <property type="match status" value="1"/>
</dbReference>
<dbReference type="EMBL" id="LGCL01000014">
    <property type="protein sequence ID" value="KPL79358.1"/>
    <property type="molecule type" value="Genomic_DNA"/>
</dbReference>
<evidence type="ECO:0000256" key="1">
    <source>
        <dbReference type="ARBA" id="ARBA00022670"/>
    </source>
</evidence>
<dbReference type="Pfam" id="PF13180">
    <property type="entry name" value="PDZ_2"/>
    <property type="match status" value="1"/>
</dbReference>
<proteinExistence type="predicted"/>
<dbReference type="Pfam" id="PF13365">
    <property type="entry name" value="Trypsin_2"/>
    <property type="match status" value="1"/>
</dbReference>
<keyword evidence="5" id="KW-1185">Reference proteome</keyword>
<dbReference type="SUPFAM" id="SSF50494">
    <property type="entry name" value="Trypsin-like serine proteases"/>
    <property type="match status" value="1"/>
</dbReference>
<dbReference type="PANTHER" id="PTHR43343">
    <property type="entry name" value="PEPTIDASE S12"/>
    <property type="match status" value="1"/>
</dbReference>
<keyword evidence="1" id="KW-0645">Protease</keyword>
<dbReference type="AlphaFoldDB" id="A0A0P6XHQ4"/>
<evidence type="ECO:0000259" key="3">
    <source>
        <dbReference type="PROSITE" id="PS50106"/>
    </source>
</evidence>
<dbReference type="PRINTS" id="PR00834">
    <property type="entry name" value="PROTEASES2C"/>
</dbReference>
<reference evidence="4 5" key="1">
    <citation type="submission" date="2015-07" db="EMBL/GenBank/DDBJ databases">
        <title>Genome sequence of Ornatilinea apprima DSM 23815.</title>
        <authorList>
            <person name="Hemp J."/>
            <person name="Ward L.M."/>
            <person name="Pace L.A."/>
            <person name="Fischer W.W."/>
        </authorList>
    </citation>
    <scope>NUCLEOTIDE SEQUENCE [LARGE SCALE GENOMIC DNA]</scope>
    <source>
        <strain evidence="4 5">P3M-1</strain>
    </source>
</reference>
<feature type="domain" description="PDZ" evidence="3">
    <location>
        <begin position="271"/>
        <end position="346"/>
    </location>
</feature>
<dbReference type="STRING" id="1134406.ADN00_02995"/>
<gene>
    <name evidence="4" type="ORF">ADN00_02995</name>
</gene>
<dbReference type="CDD" id="cd06779">
    <property type="entry name" value="cpPDZ_Deg_HtrA-like"/>
    <property type="match status" value="1"/>
</dbReference>
<name>A0A0P6XHQ4_9CHLR</name>
<sequence length="386" mass="40250">MSILLLTSLACFSAPQLSQLNLNLPQPAEATPLPPQPLNTAAPLQIADLAAQQDLLVSIYERVSPGVVAIQTLTNEGSGLGSGFVYDKEGHIITNYHVVEGAKELEVDFPSGIKVRGEVIGTDLDSDLAVIKVNLPPEDLTPVPLGDSEQTFVGQTVVAIGNPFGLSGTMTTGIISAKGRTLSSLRQTPEGGVYSAGDILQTDASINPGNSGGPLLNLNGEVIGVNRAIRTTGTTITGDPINSGVGFAVSINIVRRVVPSLINQGGYDYPYIGLTAREELSLLEQESLGLSTNDGKYIAGAYVIEVVSGGPADQAGLRGGSLRQITDTGLPAGGDLIIGVDGRPVRVFGELLSYVMTNKSPGETISVTILRDGQEKEVVITLDKRP</sequence>
<dbReference type="SUPFAM" id="SSF50156">
    <property type="entry name" value="PDZ domain-like"/>
    <property type="match status" value="1"/>
</dbReference>
<evidence type="ECO:0000256" key="2">
    <source>
        <dbReference type="ARBA" id="ARBA00022801"/>
    </source>
</evidence>
<comment type="caution">
    <text evidence="4">The sequence shown here is derived from an EMBL/GenBank/DDBJ whole genome shotgun (WGS) entry which is preliminary data.</text>
</comment>
<dbReference type="InterPro" id="IPR001940">
    <property type="entry name" value="Peptidase_S1C"/>
</dbReference>
<organism evidence="4 5">
    <name type="scientific">Ornatilinea apprima</name>
    <dbReference type="NCBI Taxonomy" id="1134406"/>
    <lineage>
        <taxon>Bacteria</taxon>
        <taxon>Bacillati</taxon>
        <taxon>Chloroflexota</taxon>
        <taxon>Anaerolineae</taxon>
        <taxon>Anaerolineales</taxon>
        <taxon>Anaerolineaceae</taxon>
        <taxon>Ornatilinea</taxon>
    </lineage>
</organism>
<evidence type="ECO:0000313" key="5">
    <source>
        <dbReference type="Proteomes" id="UP000050417"/>
    </source>
</evidence>
<protein>
    <recommendedName>
        <fullName evidence="3">PDZ domain-containing protein</fullName>
    </recommendedName>
</protein>